<protein>
    <submittedName>
        <fullName evidence="3">Kelch domain containing 8A</fullName>
    </submittedName>
</protein>
<keyword evidence="2" id="KW-0677">Repeat</keyword>
<dbReference type="Proteomes" id="UP000018467">
    <property type="component" value="Unassembled WGS sequence"/>
</dbReference>
<evidence type="ECO:0000256" key="2">
    <source>
        <dbReference type="ARBA" id="ARBA00022737"/>
    </source>
</evidence>
<proteinExistence type="predicted"/>
<reference evidence="4" key="1">
    <citation type="submission" date="2013-03" db="EMBL/GenBank/DDBJ databases">
        <authorList>
            <person name="Jeffery W."/>
            <person name="Warren W."/>
            <person name="Wilson R.K."/>
        </authorList>
    </citation>
    <scope>NUCLEOTIDE SEQUENCE</scope>
    <source>
        <strain evidence="4">female</strain>
    </source>
</reference>
<dbReference type="Ensembl" id="ENSAMXT00000057681.1">
    <property type="protein sequence ID" value="ENSAMXP00000048257.1"/>
    <property type="gene ID" value="ENSAMXG00000003403.2"/>
</dbReference>
<evidence type="ECO:0000313" key="4">
    <source>
        <dbReference type="Proteomes" id="UP000018467"/>
    </source>
</evidence>
<dbReference type="Pfam" id="PF24681">
    <property type="entry name" value="Kelch_KLHDC2_KLHL20_DRC7"/>
    <property type="match status" value="1"/>
</dbReference>
<dbReference type="SMART" id="SM00612">
    <property type="entry name" value="Kelch"/>
    <property type="match status" value="5"/>
</dbReference>
<sequence length="372" mass="40989">MTVPSAHEFHWQSLARLSSGRVYHSLAEVGGQLYMLGGCDAAGRPTTSLELYSPEVDQWVSLPPMPTARAGAAVAILGKQLLVVGGVGKDQRPLKVVEVYNTEEGKWKKRCSLREELMGVSITVKDGRAFAVGGMGADLLPRSVLQQYDLRKDVWALLPPLPTPRYDTSICLQGSKIYVAGGRQCKRSVKAFEVFDMDSRTWSSLPSLPCKRSYSGVLWDSTGRLCWLGGLRQGGIHQSSKFTKNVNIFDPNQGSWMRSEDTVSMKTKRADFAAAIIRGRMVVAGGLGMSHFQRLKKFTLQHFNGCCIVGYSGIDLSYTALHKLQMSLVLLENLPVICLIKKSTITKLITDPLLNRSICGNGQFSMFMLFAT</sequence>
<dbReference type="SUPFAM" id="SSF117281">
    <property type="entry name" value="Kelch motif"/>
    <property type="match status" value="1"/>
</dbReference>
<organism evidence="3 4">
    <name type="scientific">Astyanax mexicanus</name>
    <name type="common">Blind cave fish</name>
    <name type="synonym">Astyanax fasciatus mexicanus</name>
    <dbReference type="NCBI Taxonomy" id="7994"/>
    <lineage>
        <taxon>Eukaryota</taxon>
        <taxon>Metazoa</taxon>
        <taxon>Chordata</taxon>
        <taxon>Craniata</taxon>
        <taxon>Vertebrata</taxon>
        <taxon>Euteleostomi</taxon>
        <taxon>Actinopterygii</taxon>
        <taxon>Neopterygii</taxon>
        <taxon>Teleostei</taxon>
        <taxon>Ostariophysi</taxon>
        <taxon>Characiformes</taxon>
        <taxon>Characoidei</taxon>
        <taxon>Acestrorhamphidae</taxon>
        <taxon>Acestrorhamphinae</taxon>
        <taxon>Astyanax</taxon>
    </lineage>
</organism>
<dbReference type="Gene3D" id="2.120.10.80">
    <property type="entry name" value="Kelch-type beta propeller"/>
    <property type="match status" value="2"/>
</dbReference>
<keyword evidence="4" id="KW-1185">Reference proteome</keyword>
<name>A0A3B1K0Q5_ASTMX</name>
<reference evidence="3" key="3">
    <citation type="submission" date="2025-08" db="UniProtKB">
        <authorList>
            <consortium name="Ensembl"/>
        </authorList>
    </citation>
    <scope>IDENTIFICATION</scope>
</reference>
<dbReference type="InterPro" id="IPR006652">
    <property type="entry name" value="Kelch_1"/>
</dbReference>
<dbReference type="PANTHER" id="PTHR46260">
    <property type="entry name" value="RING-TYPE DOMAIN-CONTAINING PROTEIN"/>
    <property type="match status" value="1"/>
</dbReference>
<reference evidence="4" key="2">
    <citation type="journal article" date="2014" name="Nat. Commun.">
        <title>The cavefish genome reveals candidate genes for eye loss.</title>
        <authorList>
            <person name="McGaugh S.E."/>
            <person name="Gross J.B."/>
            <person name="Aken B."/>
            <person name="Blin M."/>
            <person name="Borowsky R."/>
            <person name="Chalopin D."/>
            <person name="Hinaux H."/>
            <person name="Jeffery W.R."/>
            <person name="Keene A."/>
            <person name="Ma L."/>
            <person name="Minx P."/>
            <person name="Murphy D."/>
            <person name="O'Quin K.E."/>
            <person name="Retaux S."/>
            <person name="Rohner N."/>
            <person name="Searle S.M."/>
            <person name="Stahl B.A."/>
            <person name="Tabin C."/>
            <person name="Volff J.N."/>
            <person name="Yoshizawa M."/>
            <person name="Warren W.C."/>
        </authorList>
    </citation>
    <scope>NUCLEOTIDE SEQUENCE [LARGE SCALE GENOMIC DNA]</scope>
    <source>
        <strain evidence="4">female</strain>
    </source>
</reference>
<keyword evidence="1" id="KW-0880">Kelch repeat</keyword>
<dbReference type="InterPro" id="IPR051746">
    <property type="entry name" value="Kelch_domain_containing_8"/>
</dbReference>
<dbReference type="FunCoup" id="A0A3B1K0Q5">
    <property type="interactions" value="105"/>
</dbReference>
<evidence type="ECO:0000256" key="1">
    <source>
        <dbReference type="ARBA" id="ARBA00022441"/>
    </source>
</evidence>
<dbReference type="GeneTree" id="ENSGT00940000166776"/>
<dbReference type="Pfam" id="PF01344">
    <property type="entry name" value="Kelch_1"/>
    <property type="match status" value="2"/>
</dbReference>
<accession>A0A3B1K0Q5</accession>
<dbReference type="InParanoid" id="A0A3B1K0Q5"/>
<reference evidence="3" key="4">
    <citation type="submission" date="2025-09" db="UniProtKB">
        <authorList>
            <consortium name="Ensembl"/>
        </authorList>
    </citation>
    <scope>IDENTIFICATION</scope>
</reference>
<dbReference type="STRING" id="7994.ENSAMXP00000048257"/>
<evidence type="ECO:0000313" key="3">
    <source>
        <dbReference type="Ensembl" id="ENSAMXP00000048257.1"/>
    </source>
</evidence>
<dbReference type="AlphaFoldDB" id="A0A3B1K0Q5"/>
<dbReference type="Bgee" id="ENSAMXG00000003403">
    <property type="expression patterns" value="Expressed in brain and 8 other cell types or tissues"/>
</dbReference>
<dbReference type="PANTHER" id="PTHR46260:SF1">
    <property type="entry name" value="KELCH DOMAIN-CONTAINING PROTEIN 8A"/>
    <property type="match status" value="1"/>
</dbReference>
<dbReference type="InterPro" id="IPR015915">
    <property type="entry name" value="Kelch-typ_b-propeller"/>
</dbReference>